<dbReference type="PANTHER" id="PTHR24305">
    <property type="entry name" value="CYTOCHROME P450"/>
    <property type="match status" value="1"/>
</dbReference>
<dbReference type="Pfam" id="PF00067">
    <property type="entry name" value="p450"/>
    <property type="match status" value="1"/>
</dbReference>
<evidence type="ECO:0000256" key="5">
    <source>
        <dbReference type="ARBA" id="ARBA00023004"/>
    </source>
</evidence>
<dbReference type="SUPFAM" id="SSF48264">
    <property type="entry name" value="Cytochrome P450"/>
    <property type="match status" value="1"/>
</dbReference>
<evidence type="ECO:0000256" key="3">
    <source>
        <dbReference type="ARBA" id="ARBA00022617"/>
    </source>
</evidence>
<feature type="transmembrane region" description="Helical" evidence="6">
    <location>
        <begin position="16"/>
        <end position="35"/>
    </location>
</feature>
<dbReference type="InterPro" id="IPR036396">
    <property type="entry name" value="Cyt_P450_sf"/>
</dbReference>
<keyword evidence="8" id="KW-1185">Reference proteome</keyword>
<keyword evidence="4" id="KW-0479">Metal-binding</keyword>
<dbReference type="EMBL" id="JBAWTH010000059">
    <property type="protein sequence ID" value="KAL2281109.1"/>
    <property type="molecule type" value="Genomic_DNA"/>
</dbReference>
<organism evidence="7 8">
    <name type="scientific">Diaporthe vaccinii</name>
    <dbReference type="NCBI Taxonomy" id="105482"/>
    <lineage>
        <taxon>Eukaryota</taxon>
        <taxon>Fungi</taxon>
        <taxon>Dikarya</taxon>
        <taxon>Ascomycota</taxon>
        <taxon>Pezizomycotina</taxon>
        <taxon>Sordariomycetes</taxon>
        <taxon>Sordariomycetidae</taxon>
        <taxon>Diaporthales</taxon>
        <taxon>Diaporthaceae</taxon>
        <taxon>Diaporthe</taxon>
        <taxon>Diaporthe eres species complex</taxon>
    </lineage>
</organism>
<keyword evidence="6" id="KW-1133">Transmembrane helix</keyword>
<keyword evidence="3" id="KW-0349">Heme</keyword>
<dbReference type="InterPro" id="IPR001128">
    <property type="entry name" value="Cyt_P450"/>
</dbReference>
<keyword evidence="6" id="KW-0812">Transmembrane</keyword>
<proteinExistence type="inferred from homology"/>
<comment type="similarity">
    <text evidence="2">Belongs to the cytochrome P450 family.</text>
</comment>
<keyword evidence="5" id="KW-0408">Iron</keyword>
<dbReference type="InterPro" id="IPR050121">
    <property type="entry name" value="Cytochrome_P450_monoxygenase"/>
</dbReference>
<evidence type="ECO:0000256" key="2">
    <source>
        <dbReference type="ARBA" id="ARBA00010617"/>
    </source>
</evidence>
<accession>A0ABR4EFA1</accession>
<keyword evidence="6" id="KW-0472">Membrane</keyword>
<evidence type="ECO:0008006" key="9">
    <source>
        <dbReference type="Google" id="ProtNLM"/>
    </source>
</evidence>
<reference evidence="7 8" key="1">
    <citation type="submission" date="2024-03" db="EMBL/GenBank/DDBJ databases">
        <title>A high-quality draft genome sequence of Diaporthe vaccinii, a causative agent of upright dieback and viscid rot disease in cranberry plants.</title>
        <authorList>
            <person name="Sarrasin M."/>
            <person name="Lang B.F."/>
            <person name="Burger G."/>
        </authorList>
    </citation>
    <scope>NUCLEOTIDE SEQUENCE [LARGE SCALE GENOMIC DNA]</scope>
    <source>
        <strain evidence="7 8">IS7</strain>
    </source>
</reference>
<evidence type="ECO:0000313" key="8">
    <source>
        <dbReference type="Proteomes" id="UP001600888"/>
    </source>
</evidence>
<dbReference type="Gene3D" id="1.10.630.10">
    <property type="entry name" value="Cytochrome P450"/>
    <property type="match status" value="1"/>
</dbReference>
<gene>
    <name evidence="7" type="ORF">FJTKL_11783</name>
</gene>
<sequence length="520" mass="58552">MDSITDSLWYRELHNAGLPIQAAVLIVTITVLTVIRRRFFSPISSIPGPFWASITRLWHLRQVASGKQNLKLIEQHDKHGNFVRMAPNEVSVNHPDAVKALLLTTLPKGDWYKIVCFPDYRFSTPFSMLDPKDKNECSKYLSTGYLQHNVSKSEPAMDTNISKLIGWMDKFSQEKKPMDLDKFFTYVSFDITGDIVFSKPFGFIDQGKDLNNSIAMNTGLEMYIAFVGYLQWLHVIFANPFVTWLGVLPMGHLFDTTMTALKERQKNPDARPDLVGHWFKGLEKAKKDKSRLFNQRCLESFATANVGAGSDTVSAGLQSFVYHLLRVPGGWRRAQDEIREAQREGRCGGDVVSFADAARLPYLQACIKEGMRVHAPISAGLPRVAPKGGVTIGGTYFPQGVTLTVNPSVIHSSKEIWGPDAREFNPERWLRPDAAEKEKCFIPVSLRVGRWVCFVPRPACGSSPAVQDRCDCREGLRCEAGRSEARVDVGRLVYLCATRLACVYRETRRLLSRVLAFYCT</sequence>
<evidence type="ECO:0000256" key="4">
    <source>
        <dbReference type="ARBA" id="ARBA00022723"/>
    </source>
</evidence>
<comment type="caution">
    <text evidence="7">The sequence shown here is derived from an EMBL/GenBank/DDBJ whole genome shotgun (WGS) entry which is preliminary data.</text>
</comment>
<evidence type="ECO:0000256" key="1">
    <source>
        <dbReference type="ARBA" id="ARBA00001971"/>
    </source>
</evidence>
<protein>
    <recommendedName>
        <fullName evidence="9">Benzoate 4-monooxygenase cytochrome P450</fullName>
    </recommendedName>
</protein>
<dbReference type="Proteomes" id="UP001600888">
    <property type="component" value="Unassembled WGS sequence"/>
</dbReference>
<evidence type="ECO:0000256" key="6">
    <source>
        <dbReference type="SAM" id="Phobius"/>
    </source>
</evidence>
<evidence type="ECO:0000313" key="7">
    <source>
        <dbReference type="EMBL" id="KAL2281109.1"/>
    </source>
</evidence>
<comment type="cofactor">
    <cofactor evidence="1">
        <name>heme</name>
        <dbReference type="ChEBI" id="CHEBI:30413"/>
    </cofactor>
</comment>
<name>A0ABR4EFA1_9PEZI</name>
<dbReference type="PANTHER" id="PTHR24305:SF232">
    <property type="entry name" value="P450, PUTATIVE (EUROFUNG)-RELATED"/>
    <property type="match status" value="1"/>
</dbReference>